<dbReference type="Pfam" id="PF14823">
    <property type="entry name" value="Sirohm_synth_C"/>
    <property type="match status" value="1"/>
</dbReference>
<evidence type="ECO:0000256" key="1">
    <source>
        <dbReference type="ARBA" id="ARBA00005879"/>
    </source>
</evidence>
<evidence type="ECO:0000259" key="14">
    <source>
        <dbReference type="Pfam" id="PF14823"/>
    </source>
</evidence>
<evidence type="ECO:0000256" key="5">
    <source>
        <dbReference type="ARBA" id="ARBA00022691"/>
    </source>
</evidence>
<evidence type="ECO:0000259" key="13">
    <source>
        <dbReference type="Pfam" id="PF00590"/>
    </source>
</evidence>
<sequence>MSTAVWPPLPHDELIKEEEASRTRELEWLLSSLQDTLHSLKAGLEDCAALLAPKEPGSTLVLSSLRSESLKGFVTRVGARIVKGDVNLKLSSLPPPRGLSSYKLSISSAPQAPTLVLEQLTTARTSINSCLDVVDATTWTGDAKNANFISGQLQLLFENVQEANQALKGRPEVQKNWWENPVDEKIFDPPLPPNLSFHLSISEVALVLHIRTLDPATPSTPITSAPSYSGFSIRDRLAVALGGTRPPMHDEASECFPWKGQDQQNHIHLYAPWTIDPSMAPALLTAIDSTSHVHLIVGSNPLAGARCNRSIEVGAKATLVAPEDATLHYGLMKRIDEGQIDWIKRSFRDEDLTTLGRDEVDHVVDAVFVTLGGKHPLSTHISTLCRRLRIPVNVADAPNLCTFTLLSTYSDGPLQIGVTTSGKGCKLASRIRREIASSLPSSLGTSVERLGTIRRRIWEEDHAAELSMDLEAEEEDAGQTASFNKLITPEDVEAARNRRMRWLAQICEYWPLRRLASITDADVETVLRSYTMLDAPALDPGAIDKRRRKGRIILAGSGPGNPDLLTRATHKAILCADLILADKLVPAPVLELVPRRTTVYIARKFPGNAEKAQEELLSMGLEGLKAGKTVVRLKQGDPYIYGRGAEEYAFFREHGWTPTVLPGITSALSAPLFAAIPATHRAVSDQVLICTGTGRKGAAPDPPAYLPNQTVVFLMSLHRLSALVDSLHTKEKAWPLETPCAVLERASCPDQRVIRTTLQYVCAAIEEEGSRPPGLLVVGRSCEVLYQTSQKWVVEEGFEGFESLGAEGDLDVLRQAEGIAA</sequence>
<evidence type="ECO:0000256" key="4">
    <source>
        <dbReference type="ARBA" id="ARBA00022679"/>
    </source>
</evidence>
<dbReference type="Pfam" id="PF13241">
    <property type="entry name" value="NAD_binding_7"/>
    <property type="match status" value="1"/>
</dbReference>
<dbReference type="InterPro" id="IPR000878">
    <property type="entry name" value="4pyrrol_Mease"/>
</dbReference>
<dbReference type="InterPro" id="IPR014777">
    <property type="entry name" value="4pyrrole_Mease_sub1"/>
</dbReference>
<dbReference type="GO" id="GO:0009086">
    <property type="term" value="P:methionine biosynthetic process"/>
    <property type="evidence" value="ECO:0007669"/>
    <property type="project" value="UniProtKB-KW"/>
</dbReference>
<dbReference type="EMBL" id="NAJN01001976">
    <property type="protein sequence ID" value="TKA59577.1"/>
    <property type="molecule type" value="Genomic_DNA"/>
</dbReference>
<dbReference type="Gene3D" id="3.30.950.10">
    <property type="entry name" value="Methyltransferase, Cobalt-precorrin-4 Transmethylase, Domain 2"/>
    <property type="match status" value="1"/>
</dbReference>
<dbReference type="InterPro" id="IPR028162">
    <property type="entry name" value="Met8_C"/>
</dbReference>
<dbReference type="SUPFAM" id="SSF53790">
    <property type="entry name" value="Tetrapyrrole methylase"/>
    <property type="match status" value="1"/>
</dbReference>
<evidence type="ECO:0000256" key="10">
    <source>
        <dbReference type="ARBA" id="ARBA00052360"/>
    </source>
</evidence>
<evidence type="ECO:0000256" key="7">
    <source>
        <dbReference type="ARBA" id="ARBA00023027"/>
    </source>
</evidence>
<evidence type="ECO:0000256" key="6">
    <source>
        <dbReference type="ARBA" id="ARBA00023002"/>
    </source>
</evidence>
<proteinExistence type="inferred from homology"/>
<dbReference type="InterPro" id="IPR050161">
    <property type="entry name" value="Siro_Cobalamin_biosynth"/>
</dbReference>
<accession>A0A4U0WB69</accession>
<comment type="similarity">
    <text evidence="1 12">Belongs to the precorrin methyltransferase family.</text>
</comment>
<feature type="domain" description="Siroheme synthase central" evidence="15">
    <location>
        <begin position="411"/>
        <end position="437"/>
    </location>
</feature>
<dbReference type="CDD" id="cd11642">
    <property type="entry name" value="SUMT"/>
    <property type="match status" value="1"/>
</dbReference>
<dbReference type="SUPFAM" id="SSF51735">
    <property type="entry name" value="NAD(P)-binding Rossmann-fold domains"/>
    <property type="match status" value="1"/>
</dbReference>
<dbReference type="AlphaFoldDB" id="A0A4U0WB69"/>
<evidence type="ECO:0000313" key="16">
    <source>
        <dbReference type="EMBL" id="TKA59577.1"/>
    </source>
</evidence>
<keyword evidence="6" id="KW-0560">Oxidoreductase</keyword>
<dbReference type="GO" id="GO:0016491">
    <property type="term" value="F:oxidoreductase activity"/>
    <property type="evidence" value="ECO:0007669"/>
    <property type="project" value="UniProtKB-KW"/>
</dbReference>
<reference evidence="16 17" key="1">
    <citation type="submission" date="2017-03" db="EMBL/GenBank/DDBJ databases">
        <title>Genomes of endolithic fungi from Antarctica.</title>
        <authorList>
            <person name="Coleine C."/>
            <person name="Masonjones S."/>
            <person name="Stajich J.E."/>
        </authorList>
    </citation>
    <scope>NUCLEOTIDE SEQUENCE [LARGE SCALE GENOMIC DNA]</scope>
    <source>
        <strain evidence="16 17">CCFEE 5187</strain>
    </source>
</reference>
<dbReference type="InterPro" id="IPR028281">
    <property type="entry name" value="Sirohaem_synthase_central"/>
</dbReference>
<evidence type="ECO:0000313" key="17">
    <source>
        <dbReference type="Proteomes" id="UP000308768"/>
    </source>
</evidence>
<keyword evidence="17" id="KW-1185">Reference proteome</keyword>
<comment type="caution">
    <text evidence="16">The sequence shown here is derived from an EMBL/GenBank/DDBJ whole genome shotgun (WGS) entry which is preliminary data.</text>
</comment>
<dbReference type="PANTHER" id="PTHR45790:SF6">
    <property type="entry name" value="UROPORPHYRINOGEN-III C-METHYLTRANSFERASE"/>
    <property type="match status" value="1"/>
</dbReference>
<dbReference type="InterPro" id="IPR036291">
    <property type="entry name" value="NAD(P)-bd_dom_sf"/>
</dbReference>
<dbReference type="Pfam" id="PF14824">
    <property type="entry name" value="Sirohm_synth_M"/>
    <property type="match status" value="1"/>
</dbReference>
<evidence type="ECO:0000256" key="8">
    <source>
        <dbReference type="ARBA" id="ARBA00023167"/>
    </source>
</evidence>
<comment type="function">
    <text evidence="11">Siroheme synthase involved in methionine biosynthesis.</text>
</comment>
<dbReference type="GO" id="GO:0019354">
    <property type="term" value="P:siroheme biosynthetic process"/>
    <property type="evidence" value="ECO:0007669"/>
    <property type="project" value="InterPro"/>
</dbReference>
<evidence type="ECO:0000256" key="2">
    <source>
        <dbReference type="ARBA" id="ARBA00022603"/>
    </source>
</evidence>
<dbReference type="PROSITE" id="PS00840">
    <property type="entry name" value="SUMT_2"/>
    <property type="match status" value="1"/>
</dbReference>
<evidence type="ECO:0008006" key="18">
    <source>
        <dbReference type="Google" id="ProtNLM"/>
    </source>
</evidence>
<dbReference type="InterPro" id="IPR014776">
    <property type="entry name" value="4pyrrole_Mease_sub2"/>
</dbReference>
<evidence type="ECO:0000259" key="15">
    <source>
        <dbReference type="Pfam" id="PF14824"/>
    </source>
</evidence>
<evidence type="ECO:0000256" key="12">
    <source>
        <dbReference type="RuleBase" id="RU003960"/>
    </source>
</evidence>
<dbReference type="GO" id="GO:0004851">
    <property type="term" value="F:uroporphyrin-III C-methyltransferase activity"/>
    <property type="evidence" value="ECO:0007669"/>
    <property type="project" value="UniProtKB-EC"/>
</dbReference>
<dbReference type="InterPro" id="IPR028241">
    <property type="entry name" value="RAVE2/Rogdi"/>
</dbReference>
<keyword evidence="3" id="KW-0028">Amino-acid biosynthesis</keyword>
<dbReference type="Gene3D" id="3.40.1010.10">
    <property type="entry name" value="Cobalt-precorrin-4 Transmethylase, Domain 1"/>
    <property type="match status" value="1"/>
</dbReference>
<dbReference type="FunFam" id="3.30.950.10:FF:000005">
    <property type="entry name" value="Uroporphyrin-III c-methyltransferase, putative"/>
    <property type="match status" value="1"/>
</dbReference>
<feature type="domain" description="Tetrapyrrole methylase" evidence="13">
    <location>
        <begin position="551"/>
        <end position="759"/>
    </location>
</feature>
<keyword evidence="9" id="KW-0627">Porphyrin biosynthesis</keyword>
<keyword evidence="4 12" id="KW-0808">Transferase</keyword>
<dbReference type="InterPro" id="IPR006366">
    <property type="entry name" value="CobA/CysG_C"/>
</dbReference>
<name>A0A4U0WB69_9PEZI</name>
<dbReference type="InterPro" id="IPR003043">
    <property type="entry name" value="Uropor_MeTrfase_CS"/>
</dbReference>
<dbReference type="InterPro" id="IPR035996">
    <property type="entry name" value="4pyrrol_Methylase_sf"/>
</dbReference>
<comment type="catalytic activity">
    <reaction evidence="10">
        <text>uroporphyrinogen III + 2 S-adenosyl-L-methionine = precorrin-2 + 2 S-adenosyl-L-homocysteine + H(+)</text>
        <dbReference type="Rhea" id="RHEA:32459"/>
        <dbReference type="ChEBI" id="CHEBI:15378"/>
        <dbReference type="ChEBI" id="CHEBI:57308"/>
        <dbReference type="ChEBI" id="CHEBI:57856"/>
        <dbReference type="ChEBI" id="CHEBI:58827"/>
        <dbReference type="ChEBI" id="CHEBI:59789"/>
        <dbReference type="EC" id="2.1.1.107"/>
    </reaction>
</comment>
<dbReference type="Proteomes" id="UP000308768">
    <property type="component" value="Unassembled WGS sequence"/>
</dbReference>
<dbReference type="SUPFAM" id="SSF75615">
    <property type="entry name" value="Siroheme synthase middle domains-like"/>
    <property type="match status" value="1"/>
</dbReference>
<protein>
    <recommendedName>
        <fullName evidence="18">Precorrin-2 dehydrogenase</fullName>
    </recommendedName>
</protein>
<keyword evidence="7" id="KW-0520">NAD</keyword>
<evidence type="ECO:0000256" key="9">
    <source>
        <dbReference type="ARBA" id="ARBA00023244"/>
    </source>
</evidence>
<dbReference type="STRING" id="331657.A0A4U0WB69"/>
<gene>
    <name evidence="16" type="ORF">B0A49_10912</name>
</gene>
<organism evidence="16 17">
    <name type="scientific">Cryomyces minteri</name>
    <dbReference type="NCBI Taxonomy" id="331657"/>
    <lineage>
        <taxon>Eukaryota</taxon>
        <taxon>Fungi</taxon>
        <taxon>Dikarya</taxon>
        <taxon>Ascomycota</taxon>
        <taxon>Pezizomycotina</taxon>
        <taxon>Dothideomycetes</taxon>
        <taxon>Dothideomycetes incertae sedis</taxon>
        <taxon>Cryomyces</taxon>
    </lineage>
</organism>
<feature type="domain" description="Siroheme biosynthesis protein Met8 C-terminal" evidence="14">
    <location>
        <begin position="489"/>
        <end position="531"/>
    </location>
</feature>
<evidence type="ECO:0000256" key="3">
    <source>
        <dbReference type="ARBA" id="ARBA00022605"/>
    </source>
</evidence>
<dbReference type="Pfam" id="PF10259">
    <property type="entry name" value="Rogdi_lz"/>
    <property type="match status" value="1"/>
</dbReference>
<evidence type="ECO:0000256" key="11">
    <source>
        <dbReference type="ARBA" id="ARBA00055636"/>
    </source>
</evidence>
<keyword evidence="5" id="KW-0949">S-adenosyl-L-methionine</keyword>
<dbReference type="GO" id="GO:0032259">
    <property type="term" value="P:methylation"/>
    <property type="evidence" value="ECO:0007669"/>
    <property type="project" value="UniProtKB-KW"/>
</dbReference>
<dbReference type="FunFam" id="3.40.1010.10:FF:000006">
    <property type="entry name" value="Siroheme synthase, putative"/>
    <property type="match status" value="1"/>
</dbReference>
<keyword evidence="8" id="KW-0486">Methionine biosynthesis</keyword>
<dbReference type="OrthoDB" id="508204at2759"/>
<dbReference type="Gene3D" id="3.40.50.720">
    <property type="entry name" value="NAD(P)-binding Rossmann-like Domain"/>
    <property type="match status" value="1"/>
</dbReference>
<dbReference type="Pfam" id="PF00590">
    <property type="entry name" value="TP_methylase"/>
    <property type="match status" value="1"/>
</dbReference>
<dbReference type="PANTHER" id="PTHR45790">
    <property type="entry name" value="SIROHEME SYNTHASE-RELATED"/>
    <property type="match status" value="1"/>
</dbReference>
<keyword evidence="2 12" id="KW-0489">Methyltransferase</keyword>
<dbReference type="FunFam" id="3.40.50.720:FF:000504">
    <property type="entry name" value="Siroheme synthase, putative"/>
    <property type="match status" value="1"/>
</dbReference>